<dbReference type="RefSeq" id="WP_272141458.1">
    <property type="nucleotide sequence ID" value="NZ_JAQNDM010000002.1"/>
</dbReference>
<dbReference type="InterPro" id="IPR051915">
    <property type="entry name" value="Cellulose_Degrad_GH3"/>
</dbReference>
<evidence type="ECO:0000313" key="11">
    <source>
        <dbReference type="Proteomes" id="UP001221838"/>
    </source>
</evidence>
<dbReference type="InterPro" id="IPR001764">
    <property type="entry name" value="Glyco_hydro_3_N"/>
</dbReference>
<organism evidence="10 11">
    <name type="scientific">Stigmatella ashevillensis</name>
    <dbReference type="NCBI Taxonomy" id="2995309"/>
    <lineage>
        <taxon>Bacteria</taxon>
        <taxon>Pseudomonadati</taxon>
        <taxon>Myxococcota</taxon>
        <taxon>Myxococcia</taxon>
        <taxon>Myxococcales</taxon>
        <taxon>Cystobacterineae</taxon>
        <taxon>Archangiaceae</taxon>
        <taxon>Stigmatella</taxon>
    </lineage>
</organism>
<evidence type="ECO:0000256" key="8">
    <source>
        <dbReference type="SAM" id="MobiDB-lite"/>
    </source>
</evidence>
<dbReference type="NCBIfam" id="NF011678">
    <property type="entry name" value="PRK15098.1"/>
    <property type="match status" value="1"/>
</dbReference>
<keyword evidence="4" id="KW-0732">Signal</keyword>
<dbReference type="Pfam" id="PF00933">
    <property type="entry name" value="Glyco_hydro_3"/>
    <property type="match status" value="1"/>
</dbReference>
<dbReference type="EC" id="3.2.1.21" evidence="3"/>
<reference evidence="10 11" key="1">
    <citation type="submission" date="2022-11" db="EMBL/GenBank/DDBJ databases">
        <title>Minimal conservation of predation-associated metabolite biosynthetic gene clusters underscores biosynthetic potential of Myxococcota including descriptions for ten novel species: Archangium lansinium sp. nov., Myxococcus landrumus sp. nov., Nannocystis bai.</title>
        <authorList>
            <person name="Ahearne A."/>
            <person name="Stevens C."/>
            <person name="Dowd S."/>
        </authorList>
    </citation>
    <scope>NUCLEOTIDE SEQUENCE [LARGE SCALE GENOMIC DNA]</scope>
    <source>
        <strain evidence="10 11">NCWAL01</strain>
    </source>
</reference>
<dbReference type="SUPFAM" id="SSF51445">
    <property type="entry name" value="(Trans)glycosidases"/>
    <property type="match status" value="1"/>
</dbReference>
<dbReference type="Gene3D" id="3.20.20.300">
    <property type="entry name" value="Glycoside hydrolase, family 3, N-terminal domain"/>
    <property type="match status" value="1"/>
</dbReference>
<evidence type="ECO:0000256" key="7">
    <source>
        <dbReference type="RuleBase" id="RU361161"/>
    </source>
</evidence>
<dbReference type="Pfam" id="PF14310">
    <property type="entry name" value="Fn3-like"/>
    <property type="match status" value="1"/>
</dbReference>
<dbReference type="Proteomes" id="UP001221838">
    <property type="component" value="Unassembled WGS sequence"/>
</dbReference>
<dbReference type="InterPro" id="IPR017853">
    <property type="entry name" value="GH"/>
</dbReference>
<evidence type="ECO:0000259" key="9">
    <source>
        <dbReference type="SMART" id="SM01217"/>
    </source>
</evidence>
<name>A0ABT5DGN1_9BACT</name>
<keyword evidence="11" id="KW-1185">Reference proteome</keyword>
<dbReference type="SUPFAM" id="SSF52279">
    <property type="entry name" value="Beta-D-glucan exohydrolase, C-terminal domain"/>
    <property type="match status" value="1"/>
</dbReference>
<evidence type="ECO:0000256" key="3">
    <source>
        <dbReference type="ARBA" id="ARBA00012744"/>
    </source>
</evidence>
<dbReference type="InterPro" id="IPR002772">
    <property type="entry name" value="Glyco_hydro_3_C"/>
</dbReference>
<comment type="similarity">
    <text evidence="2 7">Belongs to the glycosyl hydrolase 3 family.</text>
</comment>
<dbReference type="EMBL" id="JAQNDM010000002">
    <property type="protein sequence ID" value="MDC0711497.1"/>
    <property type="molecule type" value="Genomic_DNA"/>
</dbReference>
<dbReference type="InterPro" id="IPR026891">
    <property type="entry name" value="Fn3-like"/>
</dbReference>
<evidence type="ECO:0000256" key="1">
    <source>
        <dbReference type="ARBA" id="ARBA00000448"/>
    </source>
</evidence>
<keyword evidence="5 7" id="KW-0378">Hydrolase</keyword>
<comment type="caution">
    <text evidence="10">The sequence shown here is derived from an EMBL/GenBank/DDBJ whole genome shotgun (WGS) entry which is preliminary data.</text>
</comment>
<dbReference type="Gene3D" id="3.40.50.1700">
    <property type="entry name" value="Glycoside hydrolase family 3 C-terminal domain"/>
    <property type="match status" value="1"/>
</dbReference>
<comment type="catalytic activity">
    <reaction evidence="1">
        <text>Hydrolysis of terminal, non-reducing beta-D-glucosyl residues with release of beta-D-glucose.</text>
        <dbReference type="EC" id="3.2.1.21"/>
    </reaction>
</comment>
<feature type="domain" description="Fibronectin type III-like" evidence="9">
    <location>
        <begin position="710"/>
        <end position="780"/>
    </location>
</feature>
<dbReference type="PROSITE" id="PS51257">
    <property type="entry name" value="PROKAR_LIPOPROTEIN"/>
    <property type="match status" value="1"/>
</dbReference>
<dbReference type="PROSITE" id="PS00775">
    <property type="entry name" value="GLYCOSYL_HYDROL_F3"/>
    <property type="match status" value="1"/>
</dbReference>
<dbReference type="InterPro" id="IPR013783">
    <property type="entry name" value="Ig-like_fold"/>
</dbReference>
<evidence type="ECO:0000256" key="5">
    <source>
        <dbReference type="ARBA" id="ARBA00022801"/>
    </source>
</evidence>
<dbReference type="InterPro" id="IPR019800">
    <property type="entry name" value="Glyco_hydro_3_AS"/>
</dbReference>
<dbReference type="PANTHER" id="PTHR30620:SF16">
    <property type="entry name" value="LYSOSOMAL BETA GLUCOSIDASE"/>
    <property type="match status" value="1"/>
</dbReference>
<evidence type="ECO:0000256" key="4">
    <source>
        <dbReference type="ARBA" id="ARBA00022729"/>
    </source>
</evidence>
<feature type="region of interest" description="Disordered" evidence="8">
    <location>
        <begin position="37"/>
        <end position="62"/>
    </location>
</feature>
<accession>A0ABT5DGN1</accession>
<dbReference type="SMART" id="SM01217">
    <property type="entry name" value="Fn3_like"/>
    <property type="match status" value="1"/>
</dbReference>
<evidence type="ECO:0000256" key="6">
    <source>
        <dbReference type="ARBA" id="ARBA00023295"/>
    </source>
</evidence>
<evidence type="ECO:0000313" key="10">
    <source>
        <dbReference type="EMBL" id="MDC0711497.1"/>
    </source>
</evidence>
<dbReference type="GO" id="GO:0008422">
    <property type="term" value="F:beta-glucosidase activity"/>
    <property type="evidence" value="ECO:0007669"/>
    <property type="project" value="UniProtKB-EC"/>
</dbReference>
<dbReference type="PANTHER" id="PTHR30620">
    <property type="entry name" value="PERIPLASMIC BETA-GLUCOSIDASE-RELATED"/>
    <property type="match status" value="1"/>
</dbReference>
<dbReference type="InterPro" id="IPR036962">
    <property type="entry name" value="Glyco_hydro_3_N_sf"/>
</dbReference>
<dbReference type="Gene3D" id="2.60.40.10">
    <property type="entry name" value="Immunoglobulins"/>
    <property type="match status" value="1"/>
</dbReference>
<gene>
    <name evidence="10" type="primary">bglX</name>
    <name evidence="10" type="ORF">POL68_23705</name>
</gene>
<protein>
    <recommendedName>
        <fullName evidence="3">beta-glucosidase</fullName>
        <ecNumber evidence="3">3.2.1.21</ecNumber>
    </recommendedName>
</protein>
<dbReference type="InterPro" id="IPR036881">
    <property type="entry name" value="Glyco_hydro_3_C_sf"/>
</dbReference>
<proteinExistence type="inferred from homology"/>
<dbReference type="Pfam" id="PF01915">
    <property type="entry name" value="Glyco_hydro_3_C"/>
    <property type="match status" value="1"/>
</dbReference>
<evidence type="ECO:0000256" key="2">
    <source>
        <dbReference type="ARBA" id="ARBA00005336"/>
    </source>
</evidence>
<dbReference type="PRINTS" id="PR00133">
    <property type="entry name" value="GLHYDRLASE3"/>
</dbReference>
<sequence>MKDPDQGSRPGRKAYGSAKSGVGLPLALVLGACAGTPLPPPPAPEPARVEASARGPSNAQLAGAALEGRVERLLRRMTLEEKAGQLAQYSQGVPTGPGTGREGHEEMARAGAVGAFLNVVGARETNRLQRIAVEQSRLQIPLLFGFDVIHGHRTLFPVPLAMASSFNPALVEQAMRLAGAEAAADGVRWVFSPMVDIARDARWGRIVEGSGEDPYLGAALAQAYVRGYQGPSLAEPSAVAASVKHFAAYGAAEAGRDYHAVDLSDVSLRQVYLRPYQAAVEAGAATVMTSFNTLNGVPATANPYLLTDILRKEWGFHGFVVSDWNAIQELVNHGTALSGAAAARQALAAGVEMDMEAHLYGPELPALVRAGKLSEAQVDEAVRRVLRVKFALGLFEKPYADETAVPTEVTPEKRALARRVAEESIVLLKNEGPVLPLGAAVRKVALVGPLADSGVDMMGPWAGRGDAREHVTLRAALERRLKGGLVYAKGTDFLSRSTQGFEEAVRAAASADVVIAALGEEAWSMTGEAASRTSLGLPGNQEQLLAALAATGKPLVVVLFNGHPLTLQGVQARAQAIVEAWYPGIEAGNALANLLWGDVNFSARLPVSLPRSVGQVPLYYNALGTGRPAGAADLTRPPSGTADKYISRYIDEQNTPLYPFGYGLSYTTFGFSAPTLSAKGLKAREVSRQGLEALRVTAEVRNTGPVEGTVVAQLYVRVRGASLAQPVRQLAGFARVRLAPGEAREVVFPLGFHELSFLNSRSERGVEPGTHYDVWVGDSSEAKAHVEFMME</sequence>
<keyword evidence="6 7" id="KW-0326">Glycosidase</keyword>